<sequence length="231" mass="24038">MTNSIHPHVPCCVSGDYCLSNSICLGTNSKNESFYYTADCTDQTLTDPACVPRCGGRNSAFITYTDKGSWACCENTSTGAVNCSDPSDEVYPGPAPSKLVTVQFLLASGTPTYVVQATLAETGSSSSIGSSSATESSSSGLGVGPAAMIGVFATAGLVLVVTAVALCFLRVRVTRRRPATIKQSHSGYEDSSSMLAARVGPRFISGSAARPVYELDKTGPSHHELDSNTVL</sequence>
<dbReference type="EMBL" id="NKHU02000212">
    <property type="protein sequence ID" value="RHZ47800.1"/>
    <property type="molecule type" value="Genomic_DNA"/>
</dbReference>
<name>A0A397GIE2_ASPTH</name>
<proteinExistence type="predicted"/>
<organism evidence="2 3">
    <name type="scientific">Aspergillus thermomutatus</name>
    <name type="common">Neosartorya pseudofischeri</name>
    <dbReference type="NCBI Taxonomy" id="41047"/>
    <lineage>
        <taxon>Eukaryota</taxon>
        <taxon>Fungi</taxon>
        <taxon>Dikarya</taxon>
        <taxon>Ascomycota</taxon>
        <taxon>Pezizomycotina</taxon>
        <taxon>Eurotiomycetes</taxon>
        <taxon>Eurotiomycetidae</taxon>
        <taxon>Eurotiales</taxon>
        <taxon>Aspergillaceae</taxon>
        <taxon>Aspergillus</taxon>
        <taxon>Aspergillus subgen. Fumigati</taxon>
    </lineage>
</organism>
<dbReference type="AlphaFoldDB" id="A0A397GIE2"/>
<comment type="caution">
    <text evidence="2">The sequence shown here is derived from an EMBL/GenBank/DDBJ whole genome shotgun (WGS) entry which is preliminary data.</text>
</comment>
<evidence type="ECO:0000313" key="3">
    <source>
        <dbReference type="Proteomes" id="UP000215305"/>
    </source>
</evidence>
<evidence type="ECO:0008006" key="4">
    <source>
        <dbReference type="Google" id="ProtNLM"/>
    </source>
</evidence>
<keyword evidence="1" id="KW-0812">Transmembrane</keyword>
<dbReference type="VEuPathDB" id="FungiDB:CDV56_104100"/>
<keyword evidence="1" id="KW-0472">Membrane</keyword>
<evidence type="ECO:0000313" key="2">
    <source>
        <dbReference type="EMBL" id="RHZ47800.1"/>
    </source>
</evidence>
<gene>
    <name evidence="2" type="ORF">CDV56_104100</name>
</gene>
<accession>A0A397GIE2</accession>
<feature type="transmembrane region" description="Helical" evidence="1">
    <location>
        <begin position="146"/>
        <end position="169"/>
    </location>
</feature>
<reference evidence="2" key="1">
    <citation type="submission" date="2018-08" db="EMBL/GenBank/DDBJ databases">
        <title>Draft genome sequence of azole-resistant Aspergillus thermomutatus (Neosartorya pseudofischeri) strain HMR AF 39, isolated from a human nasal aspirate.</title>
        <authorList>
            <person name="Parent-Michaud M."/>
            <person name="Dufresne P.J."/>
            <person name="Fournier E."/>
            <person name="Martineau C."/>
            <person name="Moreira S."/>
            <person name="Perkins V."/>
            <person name="De Repentigny L."/>
            <person name="Dufresne S.F."/>
        </authorList>
    </citation>
    <scope>NUCLEOTIDE SEQUENCE [LARGE SCALE GENOMIC DNA]</scope>
    <source>
        <strain evidence="2">HMR AF 39</strain>
    </source>
</reference>
<dbReference type="OrthoDB" id="5215637at2759"/>
<dbReference type="STRING" id="41047.A0A397GIE2"/>
<dbReference type="GeneID" id="38126074"/>
<keyword evidence="3" id="KW-1185">Reference proteome</keyword>
<evidence type="ECO:0000256" key="1">
    <source>
        <dbReference type="SAM" id="Phobius"/>
    </source>
</evidence>
<dbReference type="RefSeq" id="XP_026611722.1">
    <property type="nucleotide sequence ID" value="XM_026757719.1"/>
</dbReference>
<dbReference type="Proteomes" id="UP000215305">
    <property type="component" value="Unassembled WGS sequence"/>
</dbReference>
<protein>
    <recommendedName>
        <fullName evidence="4">Mid2 domain-containing protein</fullName>
    </recommendedName>
</protein>
<keyword evidence="1" id="KW-1133">Transmembrane helix</keyword>